<gene>
    <name evidence="3" type="ORF">SAMN04487906_3383</name>
</gene>
<dbReference type="InterPro" id="IPR032466">
    <property type="entry name" value="Metal_Hydrolase"/>
</dbReference>
<dbReference type="RefSeq" id="WP_074980296.1">
    <property type="nucleotide sequence ID" value="NZ_FPAG01000016.1"/>
</dbReference>
<feature type="chain" id="PRO_5010297023" evidence="1">
    <location>
        <begin position="20"/>
        <end position="469"/>
    </location>
</feature>
<evidence type="ECO:0000259" key="2">
    <source>
        <dbReference type="Pfam" id="PF01979"/>
    </source>
</evidence>
<dbReference type="AlphaFoldDB" id="A0A1I6VUU7"/>
<accession>A0A1I6VUU7</accession>
<dbReference type="InterPro" id="IPR051781">
    <property type="entry name" value="Metallo-dep_Hydrolase"/>
</dbReference>
<reference evidence="3 4" key="1">
    <citation type="submission" date="2016-10" db="EMBL/GenBank/DDBJ databases">
        <authorList>
            <person name="de Groot N.N."/>
        </authorList>
    </citation>
    <scope>NUCLEOTIDE SEQUENCE [LARGE SCALE GENOMIC DNA]</scope>
    <source>
        <strain evidence="3 4">CGMCC 1.6114</strain>
    </source>
</reference>
<dbReference type="Gene3D" id="2.30.40.10">
    <property type="entry name" value="Urease, subunit C, domain 1"/>
    <property type="match status" value="1"/>
</dbReference>
<dbReference type="Gene3D" id="3.20.20.140">
    <property type="entry name" value="Metal-dependent hydrolases"/>
    <property type="match status" value="1"/>
</dbReference>
<protein>
    <submittedName>
        <fullName evidence="3">Imidazolonepropionase</fullName>
    </submittedName>
</protein>
<dbReference type="InterPro" id="IPR006680">
    <property type="entry name" value="Amidohydro-rel"/>
</dbReference>
<dbReference type="SUPFAM" id="SSF51338">
    <property type="entry name" value="Composite domain of metallo-dependent hydrolases"/>
    <property type="match status" value="1"/>
</dbReference>
<evidence type="ECO:0000313" key="3">
    <source>
        <dbReference type="EMBL" id="SFT17472.1"/>
    </source>
</evidence>
<name>A0A1I6VUU7_9FLAO</name>
<dbReference type="OrthoDB" id="9797498at2"/>
<dbReference type="InterPro" id="IPR011059">
    <property type="entry name" value="Metal-dep_hydrolase_composite"/>
</dbReference>
<dbReference type="Pfam" id="PF01979">
    <property type="entry name" value="Amidohydro_1"/>
    <property type="match status" value="1"/>
</dbReference>
<evidence type="ECO:0000313" key="4">
    <source>
        <dbReference type="Proteomes" id="UP000183209"/>
    </source>
</evidence>
<sequence>MKSLKLLTLIAFISLGLNAQSKAESENDTYVVKNVNIIPMTTNNEVIENATVVVEGQKILSINKPIPNNAKIIDGKGKWLIPGLIDMHVHNLADGPYTSYPTRGPAIHIDTQNLFTLYVANGVTTVFELSARAEHIGQRNEVIRGDVIGPRIALAGLIDGGNANMTATTPSDGRQTVRLAKGEGYEFIKVYSQLNQETYKAIIDEAEKQNMKVVGHIPSAFEGKTEEAFVPHFGLVAHAEEFSKQADHFTDEEAERFAKMSKKNGTWLIPNLSNLVYIAKQARSLDSVRNLESFKYVHPLMQSKWIVSNQYNEGTSAKRIAYFDKLVDFHIKIVKAFKKEGVPMVAGTDAGTSGIVWGFSLHDELKLLTEAGLTNEEVLASATRLAAEWLEIDDKIGTIETGKFADLILLDKNPLDNISNTKEISGVFVNGKWIDKNKIDTMLSDVEQWNNANKENYNWHEVLKKIRGE</sequence>
<keyword evidence="1" id="KW-0732">Signal</keyword>
<dbReference type="SUPFAM" id="SSF51556">
    <property type="entry name" value="Metallo-dependent hydrolases"/>
    <property type="match status" value="1"/>
</dbReference>
<evidence type="ECO:0000256" key="1">
    <source>
        <dbReference type="SAM" id="SignalP"/>
    </source>
</evidence>
<feature type="signal peptide" evidence="1">
    <location>
        <begin position="1"/>
        <end position="19"/>
    </location>
</feature>
<dbReference type="PANTHER" id="PTHR43135">
    <property type="entry name" value="ALPHA-D-RIBOSE 1-METHYLPHOSPHONATE 5-TRIPHOSPHATE DIPHOSPHATASE"/>
    <property type="match status" value="1"/>
</dbReference>
<dbReference type="EMBL" id="FPAG01000016">
    <property type="protein sequence ID" value="SFT17472.1"/>
    <property type="molecule type" value="Genomic_DNA"/>
</dbReference>
<proteinExistence type="predicted"/>
<dbReference type="Proteomes" id="UP000183209">
    <property type="component" value="Unassembled WGS sequence"/>
</dbReference>
<dbReference type="GO" id="GO:0016810">
    <property type="term" value="F:hydrolase activity, acting on carbon-nitrogen (but not peptide) bonds"/>
    <property type="evidence" value="ECO:0007669"/>
    <property type="project" value="InterPro"/>
</dbReference>
<dbReference type="PANTHER" id="PTHR43135:SF3">
    <property type="entry name" value="ALPHA-D-RIBOSE 1-METHYLPHOSPHONATE 5-TRIPHOSPHATE DIPHOSPHATASE"/>
    <property type="match status" value="1"/>
</dbReference>
<feature type="domain" description="Amidohydrolase-related" evidence="2">
    <location>
        <begin position="80"/>
        <end position="434"/>
    </location>
</feature>
<organism evidence="3 4">
    <name type="scientific">Zhouia amylolytica</name>
    <dbReference type="NCBI Taxonomy" id="376730"/>
    <lineage>
        <taxon>Bacteria</taxon>
        <taxon>Pseudomonadati</taxon>
        <taxon>Bacteroidota</taxon>
        <taxon>Flavobacteriia</taxon>
        <taxon>Flavobacteriales</taxon>
        <taxon>Flavobacteriaceae</taxon>
        <taxon>Zhouia</taxon>
    </lineage>
</organism>